<dbReference type="Proteomes" id="UP000005384">
    <property type="component" value="Unassembled WGS sequence"/>
</dbReference>
<dbReference type="AlphaFoldDB" id="G5IBE1"/>
<comment type="caution">
    <text evidence="1">The sequence shown here is derived from an EMBL/GenBank/DDBJ whole genome shotgun (WGS) entry which is preliminary data.</text>
</comment>
<dbReference type="OrthoDB" id="573082at2"/>
<dbReference type="HOGENOM" id="CLU_122734_3_0_9"/>
<organism evidence="1 2">
    <name type="scientific">Hungatella hathewayi WAL-18680</name>
    <dbReference type="NCBI Taxonomy" id="742737"/>
    <lineage>
        <taxon>Bacteria</taxon>
        <taxon>Bacillati</taxon>
        <taxon>Bacillota</taxon>
        <taxon>Clostridia</taxon>
        <taxon>Lachnospirales</taxon>
        <taxon>Lachnospiraceae</taxon>
        <taxon>Hungatella</taxon>
    </lineage>
</organism>
<dbReference type="PATRIC" id="fig|742737.3.peg.860"/>
<proteinExistence type="predicted"/>
<dbReference type="EMBL" id="ADLN01000006">
    <property type="protein sequence ID" value="EHI61248.1"/>
    <property type="molecule type" value="Genomic_DNA"/>
</dbReference>
<keyword evidence="2" id="KW-1185">Reference proteome</keyword>
<dbReference type="InterPro" id="IPR009241">
    <property type="entry name" value="HigB-like"/>
</dbReference>
<protein>
    <submittedName>
        <fullName evidence="1">Uncharacterized protein</fullName>
    </submittedName>
</protein>
<sequence length="122" mass="14546">MHEIIFYRDSKGREPVLNYLRELSGRHDKDSRIKLNKISDYIQALSMYGCQLNENYVKHLEGEIWELRPMKNRILFAGIVGGRYVLLHQFQKRTRKTPAREIEKAKRELADFKKRSGFYEGI</sequence>
<name>G5IBE1_9FIRM</name>
<gene>
    <name evidence="1" type="ORF">HMPREF9473_00863</name>
</gene>
<dbReference type="Pfam" id="PF05973">
    <property type="entry name" value="Gp49"/>
    <property type="match status" value="1"/>
</dbReference>
<evidence type="ECO:0000313" key="1">
    <source>
        <dbReference type="EMBL" id="EHI61248.1"/>
    </source>
</evidence>
<evidence type="ECO:0000313" key="2">
    <source>
        <dbReference type="Proteomes" id="UP000005384"/>
    </source>
</evidence>
<reference evidence="1 2" key="1">
    <citation type="submission" date="2011-08" db="EMBL/GenBank/DDBJ databases">
        <title>The Genome Sequence of Clostridium hathewayi WAL-18680.</title>
        <authorList>
            <consortium name="The Broad Institute Genome Sequencing Platform"/>
            <person name="Earl A."/>
            <person name="Ward D."/>
            <person name="Feldgarden M."/>
            <person name="Gevers D."/>
            <person name="Finegold S.M."/>
            <person name="Summanen P.H."/>
            <person name="Molitoris D.R."/>
            <person name="Song M."/>
            <person name="Daigneault M."/>
            <person name="Allen-Vercoe E."/>
            <person name="Young S.K."/>
            <person name="Zeng Q."/>
            <person name="Gargeya S."/>
            <person name="Fitzgerald M."/>
            <person name="Haas B."/>
            <person name="Abouelleil A."/>
            <person name="Alvarado L."/>
            <person name="Arachchi H.M."/>
            <person name="Berlin A."/>
            <person name="Brown A."/>
            <person name="Chapman S.B."/>
            <person name="Chen Z."/>
            <person name="Dunbar C."/>
            <person name="Freedman E."/>
            <person name="Gearin G."/>
            <person name="Gellesch M."/>
            <person name="Goldberg J."/>
            <person name="Griggs A."/>
            <person name="Gujja S."/>
            <person name="Heiman D."/>
            <person name="Howarth C."/>
            <person name="Larson L."/>
            <person name="Lui A."/>
            <person name="MacDonald P.J.P."/>
            <person name="Montmayeur A."/>
            <person name="Murphy C."/>
            <person name="Neiman D."/>
            <person name="Pearson M."/>
            <person name="Priest M."/>
            <person name="Roberts A."/>
            <person name="Saif S."/>
            <person name="Shea T."/>
            <person name="Shenoy N."/>
            <person name="Sisk P."/>
            <person name="Stolte C."/>
            <person name="Sykes S."/>
            <person name="Wortman J."/>
            <person name="Nusbaum C."/>
            <person name="Birren B."/>
        </authorList>
    </citation>
    <scope>NUCLEOTIDE SEQUENCE [LARGE SCALE GENOMIC DNA]</scope>
    <source>
        <strain evidence="1 2">WAL-18680</strain>
    </source>
</reference>
<accession>G5IBE1</accession>